<proteinExistence type="predicted"/>
<dbReference type="HOGENOM" id="CLU_927389_0_0_1"/>
<accession>F2TL17</accession>
<dbReference type="GO" id="GO:0005739">
    <property type="term" value="C:mitochondrion"/>
    <property type="evidence" value="ECO:0007669"/>
    <property type="project" value="TreeGrafter"/>
</dbReference>
<sequence length="364" mass="40164">MNGQMGSYGLVRQEGGKRTGAMAPGLTQGSGTGPYRTLRYGRIQLLAVKARLNKSVRGTARGRSKMSPGPRTSVKEMQAHNIYSDSLEATQTPMKNVNRIVAATSTTRNFDSLNDMSSSIIEALKKVTAQSGAASYHGLVALRSSSRSHTLSQFQKDSRRRVKLHCGMDFLRSKGIPVPRVYALVLPRRKRSGNLPQNLQTDLYAAGVEDKDGNARRFCIGPTAEYMFWRGKRAQLELNRGPCEPLLCSDANTMLEGEVAPAIYVDLLDKYLSICPYLLPGDHAHSMNHPTMRHPDLNPTNIYVSDSCEVSCIIDWQHTTILPLLLAAGNPPLFETQTQNLPKITLNPPCRRIMDHWAGGEISS</sequence>
<dbReference type="PANTHER" id="PTHR36091">
    <property type="entry name" value="ALTERED INHERITANCE OF MITOCHONDRIA PROTEIN 9, MITOCHONDRIAL"/>
    <property type="match status" value="1"/>
</dbReference>
<dbReference type="InterPro" id="IPR051035">
    <property type="entry name" value="Mito_inheritance_9"/>
</dbReference>
<gene>
    <name evidence="2" type="ORF">BDDG_06875</name>
</gene>
<protein>
    <recommendedName>
        <fullName evidence="3">Aminoglycoside phosphotransferase domain-containing protein</fullName>
    </recommendedName>
</protein>
<dbReference type="PANTHER" id="PTHR36091:SF2">
    <property type="entry name" value="AMINOGLYCOSIDE PHOSPHOTRANSFERASE DOMAIN-CONTAINING PROTEIN"/>
    <property type="match status" value="1"/>
</dbReference>
<dbReference type="EMBL" id="GG749458">
    <property type="protein sequence ID" value="EGE83930.2"/>
    <property type="molecule type" value="Genomic_DNA"/>
</dbReference>
<dbReference type="Proteomes" id="UP000007802">
    <property type="component" value="Unassembled WGS sequence"/>
</dbReference>
<name>F2TL17_AJEDA</name>
<organism evidence="2">
    <name type="scientific">Ajellomyces dermatitidis (strain ATCC 18188 / CBS 674.68)</name>
    <name type="common">Blastomyces dermatitidis</name>
    <dbReference type="NCBI Taxonomy" id="653446"/>
    <lineage>
        <taxon>Eukaryota</taxon>
        <taxon>Fungi</taxon>
        <taxon>Dikarya</taxon>
        <taxon>Ascomycota</taxon>
        <taxon>Pezizomycotina</taxon>
        <taxon>Eurotiomycetes</taxon>
        <taxon>Eurotiomycetidae</taxon>
        <taxon>Onygenales</taxon>
        <taxon>Ajellomycetaceae</taxon>
        <taxon>Blastomyces</taxon>
    </lineage>
</organism>
<dbReference type="SUPFAM" id="SSF56112">
    <property type="entry name" value="Protein kinase-like (PK-like)"/>
    <property type="match status" value="1"/>
</dbReference>
<feature type="region of interest" description="Disordered" evidence="1">
    <location>
        <begin position="15"/>
        <end position="34"/>
    </location>
</feature>
<evidence type="ECO:0000313" key="2">
    <source>
        <dbReference type="EMBL" id="EGE83930.2"/>
    </source>
</evidence>
<dbReference type="InterPro" id="IPR011009">
    <property type="entry name" value="Kinase-like_dom_sf"/>
</dbReference>
<reference evidence="2" key="1">
    <citation type="submission" date="2010-03" db="EMBL/GenBank/DDBJ databases">
        <title>Annotation of Blastomyces dermatitidis strain ATCC 18188.</title>
        <authorList>
            <consortium name="The Broad Institute Genome Sequencing Platform"/>
            <consortium name="Broad Institute Genome Sequencing Center for Infectious Disease."/>
            <person name="Cuomo C."/>
            <person name="Klein B."/>
            <person name="Sullivan T."/>
            <person name="Heitman J."/>
            <person name="Young S."/>
            <person name="Zeng Q."/>
            <person name="Gargeya S."/>
            <person name="Alvarado L."/>
            <person name="Berlin A.M."/>
            <person name="Chapman S.B."/>
            <person name="Chen Z."/>
            <person name="Freedman E."/>
            <person name="Gellesch M."/>
            <person name="Goldberg J."/>
            <person name="Griggs A."/>
            <person name="Gujja S."/>
            <person name="Heilman E."/>
            <person name="Heiman D."/>
            <person name="Howarth C."/>
            <person name="Mehta T."/>
            <person name="Neiman D."/>
            <person name="Pearson M."/>
            <person name="Roberts A."/>
            <person name="Saif S."/>
            <person name="Shea T."/>
            <person name="Shenoy N."/>
            <person name="Sisk P."/>
            <person name="Stolte C."/>
            <person name="Sykes S."/>
            <person name="White J."/>
            <person name="Yandava C."/>
            <person name="Haas B."/>
            <person name="Nusbaum C."/>
            <person name="Birren B."/>
        </authorList>
    </citation>
    <scope>NUCLEOTIDE SEQUENCE [LARGE SCALE GENOMIC DNA]</scope>
    <source>
        <strain evidence="2">ATCC 18188</strain>
    </source>
</reference>
<evidence type="ECO:0008006" key="3">
    <source>
        <dbReference type="Google" id="ProtNLM"/>
    </source>
</evidence>
<dbReference type="AlphaFoldDB" id="F2TL17"/>
<evidence type="ECO:0000256" key="1">
    <source>
        <dbReference type="SAM" id="MobiDB-lite"/>
    </source>
</evidence>